<reference evidence="3" key="2">
    <citation type="submission" date="2020-04" db="EMBL/GenBank/DDBJ databases">
        <title>DNAmark Project.</title>
        <authorList>
            <person name="Leerhoei F."/>
        </authorList>
    </citation>
    <scope>NUCLEOTIDE SEQUENCE</scope>
    <source>
        <strain evidence="3">DM549</strain>
    </source>
</reference>
<organism evidence="2">
    <name type="scientific">Sericostoma personatum</name>
    <dbReference type="NCBI Taxonomy" id="1271737"/>
    <lineage>
        <taxon>Eukaryota</taxon>
        <taxon>Metazoa</taxon>
        <taxon>Ecdysozoa</taxon>
        <taxon>Arthropoda</taxon>
        <taxon>Hexapoda</taxon>
        <taxon>Insecta</taxon>
        <taxon>Pterygota</taxon>
        <taxon>Neoptera</taxon>
        <taxon>Endopterygota</taxon>
        <taxon>Trichoptera</taxon>
        <taxon>Integripalpia</taxon>
        <taxon>Brevitentoria</taxon>
        <taxon>Sericostomatoidea</taxon>
        <taxon>Sericostomatidae</taxon>
        <taxon>Sericostoma</taxon>
    </lineage>
</organism>
<keyword evidence="1" id="KW-1133">Transmembrane helix</keyword>
<feature type="transmembrane region" description="Helical" evidence="1">
    <location>
        <begin position="31"/>
        <end position="54"/>
    </location>
</feature>
<reference evidence="2" key="1">
    <citation type="journal article" date="2015" name="Mitochondrial DNA">
        <title>The mitochondrial genomes of the caddisflies Sericostoma personatum and Thremma gallicum (Insecta: Trichoptera).</title>
        <authorList>
            <person name="Dietz L."/>
            <person name="Brand P."/>
            <person name="Eschner L.M."/>
            <person name="Leese F."/>
        </authorList>
    </citation>
    <scope>NUCLEOTIDE SEQUENCE</scope>
    <source>
        <tissue evidence="2">Thorax</tissue>
    </source>
</reference>
<geneLocation type="mitochondrion" evidence="2"/>
<feature type="transmembrane region" description="Helical" evidence="1">
    <location>
        <begin position="6"/>
        <end position="24"/>
    </location>
</feature>
<protein>
    <submittedName>
        <fullName evidence="2">NADH dehydrogenase subunit 4L</fullName>
    </submittedName>
</protein>
<proteinExistence type="predicted"/>
<name>A0A0U1Z7M6_9NEOP</name>
<evidence type="ECO:0000313" key="3">
    <source>
        <dbReference type="EMBL" id="QNE85905.1"/>
    </source>
</evidence>
<keyword evidence="2" id="KW-0496">Mitochondrion</keyword>
<accession>A0A0U1Z7M6</accession>
<dbReference type="Gene3D" id="1.10.287.3510">
    <property type="match status" value="1"/>
</dbReference>
<sequence length="99" mass="12170">MFYLLMKIIIFMLIYIFIVGNYIFCFNYKHLLIMLLMLELMSMMIFFMFYMSLIMLDLNFYYLMLFLLIMVCEGVLGISILVYMIRIYGSDYYMIYSFL</sequence>
<feature type="transmembrane region" description="Helical" evidence="1">
    <location>
        <begin position="60"/>
        <end position="85"/>
    </location>
</feature>
<keyword evidence="1" id="KW-0472">Membrane</keyword>
<evidence type="ECO:0000313" key="2">
    <source>
        <dbReference type="EMBL" id="AJR19249.1"/>
    </source>
</evidence>
<keyword evidence="1" id="KW-0812">Transmembrane</keyword>
<dbReference type="AlphaFoldDB" id="A0A0U1Z7M6"/>
<gene>
    <name evidence="2" type="primary">ND4L</name>
</gene>
<dbReference type="EMBL" id="MT410837">
    <property type="protein sequence ID" value="QNE85905.1"/>
    <property type="molecule type" value="Genomic_DNA"/>
</dbReference>
<dbReference type="EMBL" id="KP455290">
    <property type="protein sequence ID" value="AJR19249.1"/>
    <property type="molecule type" value="Genomic_DNA"/>
</dbReference>
<evidence type="ECO:0000256" key="1">
    <source>
        <dbReference type="SAM" id="Phobius"/>
    </source>
</evidence>